<evidence type="ECO:0000313" key="1">
    <source>
        <dbReference type="EMBL" id="KAJ2980979.1"/>
    </source>
</evidence>
<dbReference type="Proteomes" id="UP001143856">
    <property type="component" value="Unassembled WGS sequence"/>
</dbReference>
<organism evidence="1 2">
    <name type="scientific">Xylaria curta</name>
    <dbReference type="NCBI Taxonomy" id="42375"/>
    <lineage>
        <taxon>Eukaryota</taxon>
        <taxon>Fungi</taxon>
        <taxon>Dikarya</taxon>
        <taxon>Ascomycota</taxon>
        <taxon>Pezizomycotina</taxon>
        <taxon>Sordariomycetes</taxon>
        <taxon>Xylariomycetidae</taxon>
        <taxon>Xylariales</taxon>
        <taxon>Xylariaceae</taxon>
        <taxon>Xylaria</taxon>
    </lineage>
</organism>
<reference evidence="1" key="1">
    <citation type="submission" date="2022-10" db="EMBL/GenBank/DDBJ databases">
        <title>Genome Sequence of Xylaria curta.</title>
        <authorList>
            <person name="Buettner E."/>
        </authorList>
    </citation>
    <scope>NUCLEOTIDE SEQUENCE</scope>
    <source>
        <strain evidence="1">Babe10</strain>
    </source>
</reference>
<gene>
    <name evidence="1" type="ORF">NUW58_g6802</name>
</gene>
<name>A0ACC1NRE8_9PEZI</name>
<proteinExistence type="predicted"/>
<protein>
    <submittedName>
        <fullName evidence="1">Uncharacterized protein</fullName>
    </submittedName>
</protein>
<dbReference type="EMBL" id="JAPDGR010001618">
    <property type="protein sequence ID" value="KAJ2980979.1"/>
    <property type="molecule type" value="Genomic_DNA"/>
</dbReference>
<accession>A0ACC1NRE8</accession>
<comment type="caution">
    <text evidence="1">The sequence shown here is derived from an EMBL/GenBank/DDBJ whole genome shotgun (WGS) entry which is preliminary data.</text>
</comment>
<evidence type="ECO:0000313" key="2">
    <source>
        <dbReference type="Proteomes" id="UP001143856"/>
    </source>
</evidence>
<sequence length="159" mass="17558">MTTNVPESLDDALIRPGRVDLQVQFTHATKEQARELFVRMYEGDQGRPLHADHKPGNGVAAAANGKLSEPSSPNGGHVLSPETSSAVRSGELDISIDELPEIARRFSEKIPEGEFSPAEIQGYLLKRKKHPRRAVEEAEKWVAALIQQKVNKTKISQVQ</sequence>
<keyword evidence="2" id="KW-1185">Reference proteome</keyword>